<dbReference type="AlphaFoldDB" id="A0AAV1XLN5"/>
<dbReference type="GO" id="GO:0005634">
    <property type="term" value="C:nucleus"/>
    <property type="evidence" value="ECO:0007669"/>
    <property type="project" value="UniProtKB-SubCell"/>
</dbReference>
<keyword evidence="7" id="KW-1185">Reference proteome</keyword>
<feature type="compositionally biased region" description="Low complexity" evidence="4">
    <location>
        <begin position="12"/>
        <end position="24"/>
    </location>
</feature>
<sequence length="265" mass="29669">MYEHSNTAFSCASTPTTTLPSSASPPMIHDHLATLTEINTLLKVNNSEITSYNNNNSNNNSCSSGYSSCFYGNAASPSCVASTNLLMQNRSLSSNSLNQNHHNYYSGTHHTLSTFFAELLHSHDAPVRRVYSTGDLQSTNGMQQKHSSDSSLSSECSIIIEGMNRACRYSPDEKKARIERYRSKRNQRNFNKKIKYACRKTLADSRPRIRGRFARNEESDNNPPAQWNQIGCGDEYENWVTIYDSLVASNLAQESQDSSSFGLLY</sequence>
<evidence type="ECO:0000256" key="3">
    <source>
        <dbReference type="PROSITE-ProRule" id="PRU00357"/>
    </source>
</evidence>
<evidence type="ECO:0000256" key="2">
    <source>
        <dbReference type="ARBA" id="ARBA00023242"/>
    </source>
</evidence>
<reference evidence="6 7" key="1">
    <citation type="submission" date="2024-03" db="EMBL/GenBank/DDBJ databases">
        <authorList>
            <person name="Martinez-Hernandez J."/>
        </authorList>
    </citation>
    <scope>NUCLEOTIDE SEQUENCE [LARGE SCALE GENOMIC DNA]</scope>
</reference>
<dbReference type="InterPro" id="IPR010402">
    <property type="entry name" value="CCT_domain"/>
</dbReference>
<dbReference type="Pfam" id="PF06203">
    <property type="entry name" value="CCT"/>
    <property type="match status" value="1"/>
</dbReference>
<dbReference type="EMBL" id="CAXHTB010000016">
    <property type="protein sequence ID" value="CAL0321912.1"/>
    <property type="molecule type" value="Genomic_DNA"/>
</dbReference>
<dbReference type="PANTHER" id="PTHR31319:SF114">
    <property type="entry name" value="OS12G0262400 PROTEIN"/>
    <property type="match status" value="1"/>
</dbReference>
<dbReference type="PROSITE" id="PS51017">
    <property type="entry name" value="CCT"/>
    <property type="match status" value="1"/>
</dbReference>
<accession>A0AAV1XLN5</accession>
<dbReference type="PANTHER" id="PTHR31319">
    <property type="entry name" value="ZINC FINGER PROTEIN CONSTANS-LIKE 4"/>
    <property type="match status" value="1"/>
</dbReference>
<dbReference type="InterPro" id="IPR045281">
    <property type="entry name" value="CONSTANS-like"/>
</dbReference>
<proteinExistence type="predicted"/>
<feature type="domain" description="CCT" evidence="5">
    <location>
        <begin position="174"/>
        <end position="216"/>
    </location>
</feature>
<evidence type="ECO:0000313" key="6">
    <source>
        <dbReference type="EMBL" id="CAL0321912.1"/>
    </source>
</evidence>
<comment type="subcellular location">
    <subcellularLocation>
        <location evidence="1 3">Nucleus</location>
    </subcellularLocation>
</comment>
<dbReference type="Proteomes" id="UP001497480">
    <property type="component" value="Unassembled WGS sequence"/>
</dbReference>
<feature type="compositionally biased region" description="Polar residues" evidence="4">
    <location>
        <begin position="1"/>
        <end position="11"/>
    </location>
</feature>
<dbReference type="GO" id="GO:0009909">
    <property type="term" value="P:regulation of flower development"/>
    <property type="evidence" value="ECO:0007669"/>
    <property type="project" value="InterPro"/>
</dbReference>
<evidence type="ECO:0000313" key="7">
    <source>
        <dbReference type="Proteomes" id="UP001497480"/>
    </source>
</evidence>
<feature type="region of interest" description="Disordered" evidence="4">
    <location>
        <begin position="1"/>
        <end position="24"/>
    </location>
</feature>
<evidence type="ECO:0000256" key="1">
    <source>
        <dbReference type="ARBA" id="ARBA00004123"/>
    </source>
</evidence>
<organism evidence="6 7">
    <name type="scientific">Lupinus luteus</name>
    <name type="common">European yellow lupine</name>
    <dbReference type="NCBI Taxonomy" id="3873"/>
    <lineage>
        <taxon>Eukaryota</taxon>
        <taxon>Viridiplantae</taxon>
        <taxon>Streptophyta</taxon>
        <taxon>Embryophyta</taxon>
        <taxon>Tracheophyta</taxon>
        <taxon>Spermatophyta</taxon>
        <taxon>Magnoliopsida</taxon>
        <taxon>eudicotyledons</taxon>
        <taxon>Gunneridae</taxon>
        <taxon>Pentapetalae</taxon>
        <taxon>rosids</taxon>
        <taxon>fabids</taxon>
        <taxon>Fabales</taxon>
        <taxon>Fabaceae</taxon>
        <taxon>Papilionoideae</taxon>
        <taxon>50 kb inversion clade</taxon>
        <taxon>genistoids sensu lato</taxon>
        <taxon>core genistoids</taxon>
        <taxon>Genisteae</taxon>
        <taxon>Lupinus</taxon>
    </lineage>
</organism>
<gene>
    <name evidence="6" type="ORF">LLUT_LOCUS22972</name>
</gene>
<dbReference type="GO" id="GO:0003700">
    <property type="term" value="F:DNA-binding transcription factor activity"/>
    <property type="evidence" value="ECO:0007669"/>
    <property type="project" value="TreeGrafter"/>
</dbReference>
<protein>
    <recommendedName>
        <fullName evidence="5">CCT domain-containing protein</fullName>
    </recommendedName>
</protein>
<keyword evidence="2 3" id="KW-0539">Nucleus</keyword>
<comment type="caution">
    <text evidence="6">The sequence shown here is derived from an EMBL/GenBank/DDBJ whole genome shotgun (WGS) entry which is preliminary data.</text>
</comment>
<evidence type="ECO:0000259" key="5">
    <source>
        <dbReference type="PROSITE" id="PS51017"/>
    </source>
</evidence>
<evidence type="ECO:0000256" key="4">
    <source>
        <dbReference type="SAM" id="MobiDB-lite"/>
    </source>
</evidence>
<name>A0AAV1XLN5_LUPLU</name>